<dbReference type="RefSeq" id="WP_266085785.1">
    <property type="nucleotide sequence ID" value="NZ_RKLV01000002.1"/>
</dbReference>
<dbReference type="EMBL" id="RKLV01000002">
    <property type="protein sequence ID" value="MCX2818115.1"/>
    <property type="molecule type" value="Genomic_DNA"/>
</dbReference>
<dbReference type="AlphaFoldDB" id="A0A9Q4C1C5"/>
<gene>
    <name evidence="1" type="ORF">EGH25_01935</name>
</gene>
<proteinExistence type="predicted"/>
<dbReference type="Pfam" id="PF11848">
    <property type="entry name" value="DUF3368"/>
    <property type="match status" value="1"/>
</dbReference>
<evidence type="ECO:0000313" key="1">
    <source>
        <dbReference type="EMBL" id="MCX2818115.1"/>
    </source>
</evidence>
<dbReference type="Proteomes" id="UP001149411">
    <property type="component" value="Unassembled WGS sequence"/>
</dbReference>
<keyword evidence="2" id="KW-1185">Reference proteome</keyword>
<protein>
    <submittedName>
        <fullName evidence="1">DUF3368 domain-containing protein</fullName>
    </submittedName>
</protein>
<comment type="caution">
    <text evidence="1">The sequence shown here is derived from an EMBL/GenBank/DDBJ whole genome shotgun (WGS) entry which is preliminary data.</text>
</comment>
<reference evidence="1" key="1">
    <citation type="submission" date="2022-09" db="EMBL/GenBank/DDBJ databases">
        <title>Haloadaptaus new haloarchaeum isolated from saline soil.</title>
        <authorList>
            <person name="Duran-Viseras A."/>
            <person name="Sanchez-Porro C."/>
            <person name="Ventosa A."/>
        </authorList>
    </citation>
    <scope>NUCLEOTIDE SEQUENCE</scope>
    <source>
        <strain evidence="1">F3-133</strain>
    </source>
</reference>
<dbReference type="PANTHER" id="PTHR39550:SF1">
    <property type="entry name" value="SLL0658 PROTEIN"/>
    <property type="match status" value="1"/>
</dbReference>
<organism evidence="1 2">
    <name type="scientific">Halorutilus salinus</name>
    <dbReference type="NCBI Taxonomy" id="2487751"/>
    <lineage>
        <taxon>Archaea</taxon>
        <taxon>Methanobacteriati</taxon>
        <taxon>Methanobacteriota</taxon>
        <taxon>Stenosarchaea group</taxon>
        <taxon>Halobacteria</taxon>
        <taxon>Halorutilales</taxon>
        <taxon>Halorutilaceae</taxon>
        <taxon>Halorutilus</taxon>
    </lineage>
</organism>
<name>A0A9Q4C1C5_9EURY</name>
<accession>A0A9Q4C1C5</accession>
<dbReference type="PANTHER" id="PTHR39550">
    <property type="entry name" value="SLL0658 PROTEIN"/>
    <property type="match status" value="1"/>
</dbReference>
<evidence type="ECO:0000313" key="2">
    <source>
        <dbReference type="Proteomes" id="UP001149411"/>
    </source>
</evidence>
<sequence length="165" mass="18056">MYVLDATPLIYLAKAGSLDVLDGFDVVTTEGVHEEVVVDGKKAEAHDARRVERYGVEVRETPDSEVYRRLSGSEKLSNVDAEVPGFAHAEDATAVMDERRGRTVAKVEGIDVRGTAFLLLRSVKNGEKTAEEARVILDGMVDAGWYCSTSFYSDILGKLDEITGE</sequence>
<dbReference type="InterPro" id="IPR021799">
    <property type="entry name" value="PIN-like_prokaryotic"/>
</dbReference>